<name>F0SPS8_RUBBR</name>
<dbReference type="AlphaFoldDB" id="F0SPS8"/>
<evidence type="ECO:0008006" key="3">
    <source>
        <dbReference type="Google" id="ProtNLM"/>
    </source>
</evidence>
<evidence type="ECO:0000313" key="1">
    <source>
        <dbReference type="EMBL" id="ADY59037.1"/>
    </source>
</evidence>
<protein>
    <recommendedName>
        <fullName evidence="3">Metallophosphoesterase</fullName>
    </recommendedName>
</protein>
<dbReference type="HOGENOM" id="CLU_653607_0_0_0"/>
<sequence length="420" mass="47057">MHSRSRHVLFTGNLLLDKPLQGLYSARADQHDLIRDATLSAFENLVAFAVDQPVEAVVFNGRMFVAPPTVRGAALFRDGVETLLEAGVSVYWAGPEEREWQTLSDIRCLPHGLQRIDENHSRRSVINRSEQWERSVVCEWLDMPRDHNHHTNGAHNNGHVHGQTRIGLTRQAIGHLTQGAALHPERDRRFDLIVSGAADRSHTTRSEKTIYHAPGCLQPSDGLAEGPGQVTMLRIDVNGELELLREETSVVRREQRDLLVEPGGTRNNLLELAELELQELTEQLAEGSTQLLQLEWIVRGPVADIKDWSSEELAAELTSLLETTEQGLPVNHHVQLVPLMSGQPIESDEFVNEQLEEQFLQHLGGQLNGETSDDQADRLTLQLGADGIDWRTVFAALPPRETGHRSGEWGVRALQQYKRA</sequence>
<accession>F0SPS8</accession>
<organism evidence="1 2">
    <name type="scientific">Rubinisphaera brasiliensis (strain ATCC 49424 / DSM 5305 / JCM 21570 / IAM 15109 / NBRC 103401 / IFAM 1448)</name>
    <name type="common">Planctomyces brasiliensis</name>
    <dbReference type="NCBI Taxonomy" id="756272"/>
    <lineage>
        <taxon>Bacteria</taxon>
        <taxon>Pseudomonadati</taxon>
        <taxon>Planctomycetota</taxon>
        <taxon>Planctomycetia</taxon>
        <taxon>Planctomycetales</taxon>
        <taxon>Planctomycetaceae</taxon>
        <taxon>Rubinisphaera</taxon>
    </lineage>
</organism>
<dbReference type="Proteomes" id="UP000006860">
    <property type="component" value="Chromosome"/>
</dbReference>
<dbReference type="OrthoDB" id="208387at2"/>
<keyword evidence="2" id="KW-1185">Reference proteome</keyword>
<dbReference type="EMBL" id="CP002546">
    <property type="protein sequence ID" value="ADY59037.1"/>
    <property type="molecule type" value="Genomic_DNA"/>
</dbReference>
<dbReference type="RefSeq" id="WP_013627766.1">
    <property type="nucleotide sequence ID" value="NC_015174.1"/>
</dbReference>
<evidence type="ECO:0000313" key="2">
    <source>
        <dbReference type="Proteomes" id="UP000006860"/>
    </source>
</evidence>
<dbReference type="KEGG" id="pbs:Plabr_1425"/>
<reference evidence="2" key="1">
    <citation type="submission" date="2011-02" db="EMBL/GenBank/DDBJ databases">
        <title>The complete genome of Planctomyces brasiliensis DSM 5305.</title>
        <authorList>
            <person name="Lucas S."/>
            <person name="Copeland A."/>
            <person name="Lapidus A."/>
            <person name="Bruce D."/>
            <person name="Goodwin L."/>
            <person name="Pitluck S."/>
            <person name="Kyrpides N."/>
            <person name="Mavromatis K."/>
            <person name="Pagani I."/>
            <person name="Ivanova N."/>
            <person name="Ovchinnikova G."/>
            <person name="Lu M."/>
            <person name="Detter J.C."/>
            <person name="Han C."/>
            <person name="Land M."/>
            <person name="Hauser L."/>
            <person name="Markowitz V."/>
            <person name="Cheng J.-F."/>
            <person name="Hugenholtz P."/>
            <person name="Woyke T."/>
            <person name="Wu D."/>
            <person name="Tindall B."/>
            <person name="Pomrenke H.G."/>
            <person name="Brambilla E."/>
            <person name="Klenk H.-P."/>
            <person name="Eisen J.A."/>
        </authorList>
    </citation>
    <scope>NUCLEOTIDE SEQUENCE [LARGE SCALE GENOMIC DNA]</scope>
    <source>
        <strain evidence="2">ATCC 49424 / DSM 5305 / JCM 21570 / NBRC 103401 / IFAM 1448</strain>
    </source>
</reference>
<proteinExistence type="predicted"/>
<gene>
    <name evidence="1" type="ordered locus">Plabr_1425</name>
</gene>